<dbReference type="GeneID" id="36328872"/>
<sequence>MNAYSQTTAGRSPACILDALFDNSLATPHEAHYPNLDGVPQHRAVATPLDFASPLSEPLPSSNTGSHPWSPPRGSSSTGRLPQTSTRQQSPVPAYPPSAFSLSPVMDSFAHMSLSSPKPAPSRVGSSRTSPGYSSAQDSDEDNGDGSDGEYTPRTPTRPRRYSPYDTGASPPTSPRRASRGNTSPVQSASGSTSSGRSRPRNQQTDVSSEQRKRGIDRRVCPVCDFKPASGRKPDLMRHIETHQSEDSHEKWVCCGVPVAKARSVTLAPGSKPYLHKGHKMIGGCLQGFSRKDALQRHLKNQSLPCAGTIEFAERMSEL</sequence>
<organism evidence="2 3">
    <name type="scientific">Postia placenta MAD-698-R-SB12</name>
    <dbReference type="NCBI Taxonomy" id="670580"/>
    <lineage>
        <taxon>Eukaryota</taxon>
        <taxon>Fungi</taxon>
        <taxon>Dikarya</taxon>
        <taxon>Basidiomycota</taxon>
        <taxon>Agaricomycotina</taxon>
        <taxon>Agaricomycetes</taxon>
        <taxon>Polyporales</taxon>
        <taxon>Adustoporiaceae</taxon>
        <taxon>Rhodonia</taxon>
    </lineage>
</organism>
<evidence type="ECO:0000313" key="3">
    <source>
        <dbReference type="Proteomes" id="UP000194127"/>
    </source>
</evidence>
<dbReference type="OrthoDB" id="8922241at2759"/>
<dbReference type="Proteomes" id="UP000194127">
    <property type="component" value="Unassembled WGS sequence"/>
</dbReference>
<feature type="region of interest" description="Disordered" evidence="1">
    <location>
        <begin position="51"/>
        <end position="99"/>
    </location>
</feature>
<feature type="compositionally biased region" description="Polar residues" evidence="1">
    <location>
        <begin position="59"/>
        <end position="91"/>
    </location>
</feature>
<feature type="compositionally biased region" description="Polar residues" evidence="1">
    <location>
        <begin position="124"/>
        <end position="137"/>
    </location>
</feature>
<feature type="compositionally biased region" description="Low complexity" evidence="1">
    <location>
        <begin position="183"/>
        <end position="197"/>
    </location>
</feature>
<feature type="compositionally biased region" description="Acidic residues" evidence="1">
    <location>
        <begin position="138"/>
        <end position="148"/>
    </location>
</feature>
<evidence type="ECO:0000313" key="2">
    <source>
        <dbReference type="EMBL" id="OSX68108.1"/>
    </source>
</evidence>
<dbReference type="EMBL" id="KZ110591">
    <property type="protein sequence ID" value="OSX68108.1"/>
    <property type="molecule type" value="Genomic_DNA"/>
</dbReference>
<protein>
    <recommendedName>
        <fullName evidence="4">C2H2-type domain-containing protein</fullName>
    </recommendedName>
</protein>
<accession>A0A1X6NHI9</accession>
<name>A0A1X6NHI9_9APHY</name>
<gene>
    <name evidence="2" type="ORF">POSPLADRAFT_1130147</name>
</gene>
<dbReference type="RefSeq" id="XP_024344902.1">
    <property type="nucleotide sequence ID" value="XM_024483923.1"/>
</dbReference>
<feature type="region of interest" description="Disordered" evidence="1">
    <location>
        <begin position="112"/>
        <end position="215"/>
    </location>
</feature>
<keyword evidence="3" id="KW-1185">Reference proteome</keyword>
<dbReference type="AlphaFoldDB" id="A0A1X6NHI9"/>
<proteinExistence type="predicted"/>
<evidence type="ECO:0000256" key="1">
    <source>
        <dbReference type="SAM" id="MobiDB-lite"/>
    </source>
</evidence>
<reference evidence="2 3" key="1">
    <citation type="submission" date="2017-04" db="EMBL/GenBank/DDBJ databases">
        <title>Genome Sequence of the Model Brown-Rot Fungus Postia placenta SB12.</title>
        <authorList>
            <consortium name="DOE Joint Genome Institute"/>
            <person name="Gaskell J."/>
            <person name="Kersten P."/>
            <person name="Larrondo L.F."/>
            <person name="Canessa P."/>
            <person name="Martinez D."/>
            <person name="Hibbett D."/>
            <person name="Schmoll M."/>
            <person name="Kubicek C.P."/>
            <person name="Martinez A.T."/>
            <person name="Yadav J."/>
            <person name="Master E."/>
            <person name="Magnuson J.K."/>
            <person name="James T."/>
            <person name="Yaver D."/>
            <person name="Berka R."/>
            <person name="Labutti K."/>
            <person name="Lipzen A."/>
            <person name="Aerts A."/>
            <person name="Barry K."/>
            <person name="Henrissat B."/>
            <person name="Blanchette R."/>
            <person name="Grigoriev I."/>
            <person name="Cullen D."/>
        </authorList>
    </citation>
    <scope>NUCLEOTIDE SEQUENCE [LARGE SCALE GENOMIC DNA]</scope>
    <source>
        <strain evidence="2 3">MAD-698-R-SB12</strain>
    </source>
</reference>
<evidence type="ECO:0008006" key="4">
    <source>
        <dbReference type="Google" id="ProtNLM"/>
    </source>
</evidence>
<dbReference type="STRING" id="670580.A0A1X6NHI9"/>